<keyword evidence="1" id="KW-0863">Zinc-finger</keyword>
<keyword evidence="1" id="KW-0479">Metal-binding</keyword>
<accession>A0AA39LRF5</accession>
<evidence type="ECO:0000313" key="5">
    <source>
        <dbReference type="Proteomes" id="UP001175271"/>
    </source>
</evidence>
<keyword evidence="2" id="KW-1133">Transmembrane helix</keyword>
<feature type="transmembrane region" description="Helical" evidence="2">
    <location>
        <begin position="167"/>
        <end position="190"/>
    </location>
</feature>
<dbReference type="PANTHER" id="PTHR33936">
    <property type="entry name" value="PROTEIN CBG17840"/>
    <property type="match status" value="1"/>
</dbReference>
<gene>
    <name evidence="4" type="ORF">QR680_018836</name>
</gene>
<evidence type="ECO:0000256" key="2">
    <source>
        <dbReference type="SAM" id="Phobius"/>
    </source>
</evidence>
<organism evidence="4 5">
    <name type="scientific">Steinernema hermaphroditum</name>
    <dbReference type="NCBI Taxonomy" id="289476"/>
    <lineage>
        <taxon>Eukaryota</taxon>
        <taxon>Metazoa</taxon>
        <taxon>Ecdysozoa</taxon>
        <taxon>Nematoda</taxon>
        <taxon>Chromadorea</taxon>
        <taxon>Rhabditida</taxon>
        <taxon>Tylenchina</taxon>
        <taxon>Panagrolaimomorpha</taxon>
        <taxon>Strongyloidoidea</taxon>
        <taxon>Steinernematidae</taxon>
        <taxon>Steinernema</taxon>
    </lineage>
</organism>
<dbReference type="PROSITE" id="PS50157">
    <property type="entry name" value="ZINC_FINGER_C2H2_2"/>
    <property type="match status" value="1"/>
</dbReference>
<dbReference type="PROSITE" id="PS00028">
    <property type="entry name" value="ZINC_FINGER_C2H2_1"/>
    <property type="match status" value="2"/>
</dbReference>
<feature type="transmembrane region" description="Helical" evidence="2">
    <location>
        <begin position="128"/>
        <end position="147"/>
    </location>
</feature>
<feature type="transmembrane region" description="Helical" evidence="2">
    <location>
        <begin position="221"/>
        <end position="242"/>
    </location>
</feature>
<evidence type="ECO:0000256" key="1">
    <source>
        <dbReference type="PROSITE-ProRule" id="PRU00042"/>
    </source>
</evidence>
<protein>
    <recommendedName>
        <fullName evidence="3">C2H2-type domain-containing protein</fullName>
    </recommendedName>
</protein>
<dbReference type="SMART" id="SM00355">
    <property type="entry name" value="ZnF_C2H2"/>
    <property type="match status" value="4"/>
</dbReference>
<feature type="domain" description="C2H2-type" evidence="3">
    <location>
        <begin position="296"/>
        <end position="319"/>
    </location>
</feature>
<evidence type="ECO:0000313" key="4">
    <source>
        <dbReference type="EMBL" id="KAK0406833.1"/>
    </source>
</evidence>
<name>A0AA39LRF5_9BILA</name>
<proteinExistence type="predicted"/>
<dbReference type="Pfam" id="PF23408">
    <property type="entry name" value="TMEM126_like"/>
    <property type="match status" value="1"/>
</dbReference>
<dbReference type="EMBL" id="JAUCMV010000004">
    <property type="protein sequence ID" value="KAK0406833.1"/>
    <property type="molecule type" value="Genomic_DNA"/>
</dbReference>
<reference evidence="4" key="1">
    <citation type="submission" date="2023-06" db="EMBL/GenBank/DDBJ databases">
        <title>Genomic analysis of the entomopathogenic nematode Steinernema hermaphroditum.</title>
        <authorList>
            <person name="Schwarz E.M."/>
            <person name="Heppert J.K."/>
            <person name="Baniya A."/>
            <person name="Schwartz H.T."/>
            <person name="Tan C.-H."/>
            <person name="Antoshechkin I."/>
            <person name="Sternberg P.W."/>
            <person name="Goodrich-Blair H."/>
            <person name="Dillman A.R."/>
        </authorList>
    </citation>
    <scope>NUCLEOTIDE SEQUENCE</scope>
    <source>
        <strain evidence="4">PS9179</strain>
        <tissue evidence="4">Whole animal</tissue>
    </source>
</reference>
<dbReference type="Proteomes" id="UP001175271">
    <property type="component" value="Unassembled WGS sequence"/>
</dbReference>
<dbReference type="InterPro" id="IPR013087">
    <property type="entry name" value="Znf_C2H2_type"/>
</dbReference>
<keyword evidence="1" id="KW-0862">Zinc</keyword>
<sequence>MATQKSQVDVDPLSIWERTAQVREDVSPVQKAMVRSSVAERFAGSRSQVWQTLSAMSAHDQAAFMSKLVVNWPYASERRALNFPLHGALLSSCATASVVASKINSEFFLLNNRTGFFDSIRQCPKSPFVFGVYSAGITLYVMHQTFITKKLYAEERPCSSCVLTQNVVNGLIAGIAVPLVSLPYLSYYVLLQRKHEKYPKITSYIEFITLSWEGVKACRRVLPYLFGFHVVVGAIGAYSMLWGRNRIFDTLDVDADAASRALRTASETTPFRQRIDNLLKKLPFYGRLIGTDSDSTTCDVCSKTYCSVSSLNKHKREQHNLTDHFCRPPSIRCGDASCPRVFTQITDLCRHVHGDHHRDDVRIEEVRFPALDRFEEWRKSVEVDTMSKFTKLCGSGKRGGKQRTQPHFYYQCHLSGYVERMQQKASAGLRRRTSKKMDRHCTFMKVRVDQNTGRVAVTACLTHFGHDTDIEQLPLPDDLKIQIVDLLRSGLTDTEIVRRLRGGATPNDRAFYLKRYEVRNVLTKLNKEGGVLELRNTPVEQTPLTTVEEEMESRKKRLRDAVRHLLDTIQYSTDAEWLRKFEEEFHHFTDRIQDPHEEPEVTMSTRQDLDQIVVCEVCGSSMKQKSLPKHKSRFHPQKPTEGALPCPFNGCAMGFRTLRDVCAHMNDEHGFEFEFERYEFDSTADFQIWYQELEDSGFRFIRRTGTYTAPDDTYERLNYQCNITGSWRNRRRQSSSAHSQEPHIICPAHLTFRRYRGEPGRVVVDAQLEHYGHPLEGPARSAHELFAGYKLEPEDQERVERKKRTVELKMKLQERTCDLLTAIDGWQGDALEDVQEKVSV</sequence>
<dbReference type="AlphaFoldDB" id="A0AA39LRF5"/>
<dbReference type="InterPro" id="IPR052797">
    <property type="entry name" value="RegFact_GeneExpr_CellDeath"/>
</dbReference>
<comment type="caution">
    <text evidence="4">The sequence shown here is derived from an EMBL/GenBank/DDBJ whole genome shotgun (WGS) entry which is preliminary data.</text>
</comment>
<keyword evidence="2" id="KW-0472">Membrane</keyword>
<dbReference type="InterPro" id="IPR057591">
    <property type="entry name" value="TMEM126-like"/>
</dbReference>
<dbReference type="GO" id="GO:0008270">
    <property type="term" value="F:zinc ion binding"/>
    <property type="evidence" value="ECO:0007669"/>
    <property type="project" value="UniProtKB-KW"/>
</dbReference>
<evidence type="ECO:0000259" key="3">
    <source>
        <dbReference type="PROSITE" id="PS50157"/>
    </source>
</evidence>
<keyword evidence="2" id="KW-0812">Transmembrane</keyword>
<dbReference type="PANTHER" id="PTHR33936:SF25">
    <property type="entry name" value="C2H2-TYPE DOMAIN-CONTAINING PROTEIN"/>
    <property type="match status" value="1"/>
</dbReference>
<keyword evidence="5" id="KW-1185">Reference proteome</keyword>